<evidence type="ECO:0000256" key="5">
    <source>
        <dbReference type="PROSITE-ProRule" id="PRU01248"/>
    </source>
</evidence>
<dbReference type="Pfam" id="PF00589">
    <property type="entry name" value="Phage_integrase"/>
    <property type="match status" value="1"/>
</dbReference>
<accession>A0A380NP87</accession>
<protein>
    <submittedName>
        <fullName evidence="8">Tyrosine recombinase XerC</fullName>
    </submittedName>
</protein>
<dbReference type="RefSeq" id="WP_115310731.1">
    <property type="nucleotide sequence ID" value="NZ_UHIO01000001.1"/>
</dbReference>
<dbReference type="EMBL" id="UHIO01000001">
    <property type="protein sequence ID" value="SUP44352.1"/>
    <property type="molecule type" value="Genomic_DNA"/>
</dbReference>
<evidence type="ECO:0000256" key="1">
    <source>
        <dbReference type="ARBA" id="ARBA00008857"/>
    </source>
</evidence>
<dbReference type="Proteomes" id="UP000255367">
    <property type="component" value="Unassembled WGS sequence"/>
</dbReference>
<dbReference type="InterPro" id="IPR013762">
    <property type="entry name" value="Integrase-like_cat_sf"/>
</dbReference>
<dbReference type="SUPFAM" id="SSF56349">
    <property type="entry name" value="DNA breaking-rejoining enzymes"/>
    <property type="match status" value="1"/>
</dbReference>
<feature type="domain" description="Core-binding (CB)" evidence="7">
    <location>
        <begin position="70"/>
        <end position="152"/>
    </location>
</feature>
<evidence type="ECO:0000256" key="3">
    <source>
        <dbReference type="ARBA" id="ARBA00023125"/>
    </source>
</evidence>
<dbReference type="AlphaFoldDB" id="A0A380NP87"/>
<dbReference type="PANTHER" id="PTHR30629">
    <property type="entry name" value="PROPHAGE INTEGRASE"/>
    <property type="match status" value="1"/>
</dbReference>
<dbReference type="CDD" id="cd01189">
    <property type="entry name" value="INT_ICEBs1_C_like"/>
    <property type="match status" value="1"/>
</dbReference>
<gene>
    <name evidence="8" type="primary">xerC_2</name>
    <name evidence="8" type="ORF">NCTC12020_01618</name>
</gene>
<evidence type="ECO:0000259" key="6">
    <source>
        <dbReference type="PROSITE" id="PS51898"/>
    </source>
</evidence>
<dbReference type="GO" id="GO:0015074">
    <property type="term" value="P:DNA integration"/>
    <property type="evidence" value="ECO:0007669"/>
    <property type="project" value="UniProtKB-KW"/>
</dbReference>
<dbReference type="Gene3D" id="1.10.443.10">
    <property type="entry name" value="Intergrase catalytic core"/>
    <property type="match status" value="1"/>
</dbReference>
<keyword evidence="4" id="KW-0233">DNA recombination</keyword>
<dbReference type="OrthoDB" id="9803188at2"/>
<dbReference type="SMR" id="A0A380NP87"/>
<keyword evidence="9" id="KW-1185">Reference proteome</keyword>
<dbReference type="PANTHER" id="PTHR30629:SF2">
    <property type="entry name" value="PROPHAGE INTEGRASE INTS-RELATED"/>
    <property type="match status" value="1"/>
</dbReference>
<dbReference type="InterPro" id="IPR011010">
    <property type="entry name" value="DNA_brk_join_enz"/>
</dbReference>
<dbReference type="PROSITE" id="PS51900">
    <property type="entry name" value="CB"/>
    <property type="match status" value="1"/>
</dbReference>
<sequence>MWIEERQTQKGTVYRYYERYKCPKTNTMKRVSVTLEGNSPKHQKRAYTKLMCKINEAKEALEVKTITPTVTLYQVIEEWINYYKPTVSPRTQNTYDSSFNRLKALFEDIPLYDLKSIYIEEVLVNFHHVQGATYKYTCSLLRILKNALQYARRKGYIANVQDFLDITIKAKPKTITEIRKASNKFLDHNELKLCFAQLANIHKRIGLLIEFMTFTGLRIGELLALRECDYNRFNGAIDVNGSYDASTRTRGTPKNLYSYRKVPLNDRSKEIIEFFIRSNRWQYMSLGEPPEEERYIFINQNGHPYETQQINKILKRLDINGKHISTHVFRHTHISLLSELGVPLKAIMARVGHNNPRTTLEIYSHVTEHMKENIIEKLNTINL</sequence>
<dbReference type="InterPro" id="IPR002104">
    <property type="entry name" value="Integrase_catalytic"/>
</dbReference>
<evidence type="ECO:0000259" key="7">
    <source>
        <dbReference type="PROSITE" id="PS51900"/>
    </source>
</evidence>
<dbReference type="InterPro" id="IPR004107">
    <property type="entry name" value="Integrase_SAM-like_N"/>
</dbReference>
<keyword evidence="2" id="KW-0229">DNA integration</keyword>
<comment type="similarity">
    <text evidence="1">Belongs to the 'phage' integrase family.</text>
</comment>
<dbReference type="InterPro" id="IPR010998">
    <property type="entry name" value="Integrase_recombinase_N"/>
</dbReference>
<keyword evidence="3 5" id="KW-0238">DNA-binding</keyword>
<dbReference type="InterPro" id="IPR050808">
    <property type="entry name" value="Phage_Integrase"/>
</dbReference>
<reference evidence="8 9" key="1">
    <citation type="submission" date="2018-06" db="EMBL/GenBank/DDBJ databases">
        <authorList>
            <consortium name="Pathogen Informatics"/>
            <person name="Doyle S."/>
        </authorList>
    </citation>
    <scope>NUCLEOTIDE SEQUENCE [LARGE SCALE GENOMIC DNA]</scope>
    <source>
        <strain evidence="8 9">NCTC12020</strain>
    </source>
</reference>
<dbReference type="PROSITE" id="PS51898">
    <property type="entry name" value="TYR_RECOMBINASE"/>
    <property type="match status" value="1"/>
</dbReference>
<dbReference type="InterPro" id="IPR044068">
    <property type="entry name" value="CB"/>
</dbReference>
<organism evidence="8 9">
    <name type="scientific">Veillonella criceti</name>
    <dbReference type="NCBI Taxonomy" id="103891"/>
    <lineage>
        <taxon>Bacteria</taxon>
        <taxon>Bacillati</taxon>
        <taxon>Bacillota</taxon>
        <taxon>Negativicutes</taxon>
        <taxon>Veillonellales</taxon>
        <taxon>Veillonellaceae</taxon>
        <taxon>Veillonella</taxon>
    </lineage>
</organism>
<dbReference type="Pfam" id="PF14659">
    <property type="entry name" value="Phage_int_SAM_3"/>
    <property type="match status" value="1"/>
</dbReference>
<name>A0A380NP87_9FIRM</name>
<evidence type="ECO:0000313" key="8">
    <source>
        <dbReference type="EMBL" id="SUP44352.1"/>
    </source>
</evidence>
<evidence type="ECO:0000256" key="2">
    <source>
        <dbReference type="ARBA" id="ARBA00022908"/>
    </source>
</evidence>
<feature type="domain" description="Tyr recombinase" evidence="6">
    <location>
        <begin position="170"/>
        <end position="376"/>
    </location>
</feature>
<dbReference type="GO" id="GO:0006310">
    <property type="term" value="P:DNA recombination"/>
    <property type="evidence" value="ECO:0007669"/>
    <property type="project" value="UniProtKB-KW"/>
</dbReference>
<evidence type="ECO:0000256" key="4">
    <source>
        <dbReference type="ARBA" id="ARBA00023172"/>
    </source>
</evidence>
<proteinExistence type="inferred from homology"/>
<evidence type="ECO:0000313" key="9">
    <source>
        <dbReference type="Proteomes" id="UP000255367"/>
    </source>
</evidence>
<dbReference type="GO" id="GO:0003677">
    <property type="term" value="F:DNA binding"/>
    <property type="evidence" value="ECO:0007669"/>
    <property type="project" value="UniProtKB-UniRule"/>
</dbReference>
<dbReference type="Gene3D" id="1.10.150.130">
    <property type="match status" value="1"/>
</dbReference>